<dbReference type="Proteomes" id="UP001234989">
    <property type="component" value="Chromosome 4"/>
</dbReference>
<sequence length="108" mass="12095">MYTYDRNQKSWPKTVGKEKLQGGSYWSLLDFLISTRNDGNCHLSVVSNPLMAVGKSLYCIYTLITSVLCLIEASLSTTLLASLNQCLVITPWSITYFFICTGSKIELI</sequence>
<organism evidence="1 2">
    <name type="scientific">Solanum verrucosum</name>
    <dbReference type="NCBI Taxonomy" id="315347"/>
    <lineage>
        <taxon>Eukaryota</taxon>
        <taxon>Viridiplantae</taxon>
        <taxon>Streptophyta</taxon>
        <taxon>Embryophyta</taxon>
        <taxon>Tracheophyta</taxon>
        <taxon>Spermatophyta</taxon>
        <taxon>Magnoliopsida</taxon>
        <taxon>eudicotyledons</taxon>
        <taxon>Gunneridae</taxon>
        <taxon>Pentapetalae</taxon>
        <taxon>asterids</taxon>
        <taxon>lamiids</taxon>
        <taxon>Solanales</taxon>
        <taxon>Solanaceae</taxon>
        <taxon>Solanoideae</taxon>
        <taxon>Solaneae</taxon>
        <taxon>Solanum</taxon>
    </lineage>
</organism>
<evidence type="ECO:0000313" key="1">
    <source>
        <dbReference type="EMBL" id="WMV25445.1"/>
    </source>
</evidence>
<evidence type="ECO:0000313" key="2">
    <source>
        <dbReference type="Proteomes" id="UP001234989"/>
    </source>
</evidence>
<protein>
    <submittedName>
        <fullName evidence="1">Uncharacterized protein</fullName>
    </submittedName>
</protein>
<accession>A0AAF0QN17</accession>
<gene>
    <name evidence="1" type="ORF">MTR67_018830</name>
</gene>
<dbReference type="EMBL" id="CP133615">
    <property type="protein sequence ID" value="WMV25445.1"/>
    <property type="molecule type" value="Genomic_DNA"/>
</dbReference>
<keyword evidence="2" id="KW-1185">Reference proteome</keyword>
<reference evidence="1" key="1">
    <citation type="submission" date="2023-08" db="EMBL/GenBank/DDBJ databases">
        <title>A de novo genome assembly of Solanum verrucosum Schlechtendal, a Mexican diploid species geographically isolated from the other diploid A-genome species in potato relatives.</title>
        <authorList>
            <person name="Hosaka K."/>
        </authorList>
    </citation>
    <scope>NUCLEOTIDE SEQUENCE</scope>
    <source>
        <tissue evidence="1">Young leaves</tissue>
    </source>
</reference>
<dbReference type="AlphaFoldDB" id="A0AAF0QN17"/>
<proteinExistence type="predicted"/>
<name>A0AAF0QN17_SOLVR</name>